<sequence>MNAAGAVIGEGSVRTDLAGLDLMTREWRRLGVREVRVGLEASTAGKAVARRLRSGGWDVWMAHPRALKAITASETKTDRNDARTLAHLVRLDYFPRAYLPSEEVERLRDLVRMREEQVDKFRRTKQQLRALLVGHHLNHEAAKYDDLFGVQALHWLKGVELSEPIEQRRMALLLEEGALYQRQVEVLTDELARVGVDEEMV</sequence>
<dbReference type="EMBL" id="AUZY01010799">
    <property type="protein sequence ID" value="EQD37108.1"/>
    <property type="molecule type" value="Genomic_DNA"/>
</dbReference>
<protein>
    <submittedName>
        <fullName evidence="2">Transposase IS116/IS110/IS902</fullName>
    </submittedName>
</protein>
<accession>T0YVQ2</accession>
<evidence type="ECO:0000259" key="1">
    <source>
        <dbReference type="Pfam" id="PF01548"/>
    </source>
</evidence>
<dbReference type="PANTHER" id="PTHR33055">
    <property type="entry name" value="TRANSPOSASE FOR INSERTION SEQUENCE ELEMENT IS1111A"/>
    <property type="match status" value="1"/>
</dbReference>
<gene>
    <name evidence="2" type="ORF">B1B_16241</name>
</gene>
<feature type="non-terminal residue" evidence="2">
    <location>
        <position position="201"/>
    </location>
</feature>
<comment type="caution">
    <text evidence="2">The sequence shown here is derived from an EMBL/GenBank/DDBJ whole genome shotgun (WGS) entry which is preliminary data.</text>
</comment>
<dbReference type="GO" id="GO:0003677">
    <property type="term" value="F:DNA binding"/>
    <property type="evidence" value="ECO:0007669"/>
    <property type="project" value="InterPro"/>
</dbReference>
<dbReference type="Pfam" id="PF01548">
    <property type="entry name" value="DEDD_Tnp_IS110"/>
    <property type="match status" value="1"/>
</dbReference>
<organism evidence="2">
    <name type="scientific">mine drainage metagenome</name>
    <dbReference type="NCBI Taxonomy" id="410659"/>
    <lineage>
        <taxon>unclassified sequences</taxon>
        <taxon>metagenomes</taxon>
        <taxon>ecological metagenomes</taxon>
    </lineage>
</organism>
<dbReference type="InterPro" id="IPR002525">
    <property type="entry name" value="Transp_IS110-like_N"/>
</dbReference>
<feature type="domain" description="Transposase IS110-like N-terminal" evidence="1">
    <location>
        <begin position="1"/>
        <end position="135"/>
    </location>
</feature>
<dbReference type="GO" id="GO:0004803">
    <property type="term" value="F:transposase activity"/>
    <property type="evidence" value="ECO:0007669"/>
    <property type="project" value="InterPro"/>
</dbReference>
<evidence type="ECO:0000313" key="2">
    <source>
        <dbReference type="EMBL" id="EQD37108.1"/>
    </source>
</evidence>
<reference evidence="2" key="2">
    <citation type="journal article" date="2014" name="ISME J.">
        <title>Microbial stratification in low pH oxic and suboxic macroscopic growths along an acid mine drainage.</title>
        <authorList>
            <person name="Mendez-Garcia C."/>
            <person name="Mesa V."/>
            <person name="Sprenger R.R."/>
            <person name="Richter M."/>
            <person name="Diez M.S."/>
            <person name="Solano J."/>
            <person name="Bargiela R."/>
            <person name="Golyshina O.V."/>
            <person name="Manteca A."/>
            <person name="Ramos J.L."/>
            <person name="Gallego J.R."/>
            <person name="Llorente I."/>
            <person name="Martins Dos Santos V.A."/>
            <person name="Jensen O.N."/>
            <person name="Pelaez A.I."/>
            <person name="Sanchez J."/>
            <person name="Ferrer M."/>
        </authorList>
    </citation>
    <scope>NUCLEOTIDE SEQUENCE</scope>
</reference>
<name>T0YVQ2_9ZZZZ</name>
<proteinExistence type="predicted"/>
<dbReference type="GO" id="GO:0006313">
    <property type="term" value="P:DNA transposition"/>
    <property type="evidence" value="ECO:0007669"/>
    <property type="project" value="InterPro"/>
</dbReference>
<dbReference type="InterPro" id="IPR047650">
    <property type="entry name" value="Transpos_IS110"/>
</dbReference>
<dbReference type="AlphaFoldDB" id="T0YVQ2"/>
<reference evidence="2" key="1">
    <citation type="submission" date="2013-08" db="EMBL/GenBank/DDBJ databases">
        <authorList>
            <person name="Mendez C."/>
            <person name="Richter M."/>
            <person name="Ferrer M."/>
            <person name="Sanchez J."/>
        </authorList>
    </citation>
    <scope>NUCLEOTIDE SEQUENCE</scope>
</reference>